<accession>A0A7N2MYV1</accession>
<reference evidence="1 2" key="1">
    <citation type="journal article" date="2016" name="G3 (Bethesda)">
        <title>First Draft Assembly and Annotation of the Genome of a California Endemic Oak Quercus lobata Nee (Fagaceae).</title>
        <authorList>
            <person name="Sork V.L."/>
            <person name="Fitz-Gibbon S.T."/>
            <person name="Puiu D."/>
            <person name="Crepeau M."/>
            <person name="Gugger P.F."/>
            <person name="Sherman R."/>
            <person name="Stevens K."/>
            <person name="Langley C.H."/>
            <person name="Pellegrini M."/>
            <person name="Salzberg S.L."/>
        </authorList>
    </citation>
    <scope>NUCLEOTIDE SEQUENCE [LARGE SCALE GENOMIC DNA]</scope>
    <source>
        <strain evidence="1 2">cv. SW786</strain>
    </source>
</reference>
<organism evidence="1 2">
    <name type="scientific">Quercus lobata</name>
    <name type="common">Valley oak</name>
    <dbReference type="NCBI Taxonomy" id="97700"/>
    <lineage>
        <taxon>Eukaryota</taxon>
        <taxon>Viridiplantae</taxon>
        <taxon>Streptophyta</taxon>
        <taxon>Embryophyta</taxon>
        <taxon>Tracheophyta</taxon>
        <taxon>Spermatophyta</taxon>
        <taxon>Magnoliopsida</taxon>
        <taxon>eudicotyledons</taxon>
        <taxon>Gunneridae</taxon>
        <taxon>Pentapetalae</taxon>
        <taxon>rosids</taxon>
        <taxon>fabids</taxon>
        <taxon>Fagales</taxon>
        <taxon>Fagaceae</taxon>
        <taxon>Quercus</taxon>
    </lineage>
</organism>
<dbReference type="OMA" id="ERIIFCM"/>
<evidence type="ECO:0000313" key="2">
    <source>
        <dbReference type="Proteomes" id="UP000594261"/>
    </source>
</evidence>
<dbReference type="Gramene" id="QL11p039636:mrna">
    <property type="protein sequence ID" value="QL11p039636:mrna:CDS:1"/>
    <property type="gene ID" value="QL11p039636"/>
</dbReference>
<keyword evidence="2" id="KW-1185">Reference proteome</keyword>
<dbReference type="InParanoid" id="A0A7N2MYV1"/>
<dbReference type="InterPro" id="IPR025322">
    <property type="entry name" value="PADRE_dom"/>
</dbReference>
<proteinExistence type="predicted"/>
<protein>
    <submittedName>
        <fullName evidence="1">Uncharacterized protein</fullName>
    </submittedName>
</protein>
<dbReference type="Proteomes" id="UP000594261">
    <property type="component" value="Chromosome 11"/>
</dbReference>
<name>A0A7N2MYV1_QUELO</name>
<dbReference type="EnsemblPlants" id="QL11p039636:mrna">
    <property type="protein sequence ID" value="QL11p039636:mrna:CDS:1"/>
    <property type="gene ID" value="QL11p039636"/>
</dbReference>
<evidence type="ECO:0000313" key="1">
    <source>
        <dbReference type="EnsemblPlants" id="QL11p039636:mrna:CDS:1"/>
    </source>
</evidence>
<dbReference type="PANTHER" id="PTHR33052">
    <property type="entry name" value="DUF4228 DOMAIN PROTEIN-RELATED"/>
    <property type="match status" value="1"/>
</dbReference>
<dbReference type="AlphaFoldDB" id="A0A7N2MYV1"/>
<dbReference type="Pfam" id="PF14009">
    <property type="entry name" value="PADRE"/>
    <property type="match status" value="1"/>
</dbReference>
<reference evidence="1" key="2">
    <citation type="submission" date="2021-01" db="UniProtKB">
        <authorList>
            <consortium name="EnsemblPlants"/>
        </authorList>
    </citation>
    <scope>IDENTIFICATION</scope>
</reference>
<dbReference type="EMBL" id="LRBV02000011">
    <property type="status" value="NOT_ANNOTATED_CDS"/>
    <property type="molecule type" value="Genomic_DNA"/>
</dbReference>
<sequence length="161" mass="17925">MGICVSYQYTINDVSSLTWSSTAKIIHLDGKLQQFKQPIKAGHIISQNPNCFLCSSDSMFIDAHVPQVPEDEELQLGEIYFLMPLSQSHKPLSLQELCALALKTSTALTHLVKGSSSLEASPISNRPKGCPKIPKFFDTVRDSERIIFCMFGHGYKSKISF</sequence>